<dbReference type="RefSeq" id="WP_338204551.1">
    <property type="nucleotide sequence ID" value="NZ_JAEKNR010000216.1"/>
</dbReference>
<dbReference type="Pfam" id="PF13692">
    <property type="entry name" value="Glyco_trans_1_4"/>
    <property type="match status" value="1"/>
</dbReference>
<dbReference type="PANTHER" id="PTHR12526:SF510">
    <property type="entry name" value="D-INOSITOL 3-PHOSPHATE GLYCOSYLTRANSFERASE"/>
    <property type="match status" value="1"/>
</dbReference>
<organism evidence="3 4">
    <name type="scientific">Candidatus Nephthysia bennettiae</name>
    <dbReference type="NCBI Taxonomy" id="3127016"/>
    <lineage>
        <taxon>Bacteria</taxon>
        <taxon>Bacillati</taxon>
        <taxon>Candidatus Dormiibacterota</taxon>
        <taxon>Candidatus Dormibacteria</taxon>
        <taxon>Candidatus Dormibacterales</taxon>
        <taxon>Candidatus Dormibacteraceae</taxon>
        <taxon>Candidatus Nephthysia</taxon>
    </lineage>
</organism>
<sequence length="397" mass="43382">MLSAKGRRRPAAPVSPRRLSECSFAIVSNGFADGNAPALRDYLVRERAGSVTTIAHPLSGEDGGRHEIRRWEHGRFATSLKLRLPSRPPLTYPLDLLAPLLPPRVDAWMGFNALACGQGLAARAAGRAGVVAYWCVDYVDNRFGRNPLTWLFERADSFCCRHADARFEVSEAALEARTARHGGDSTRLAPASVVPIGAWLDRVPRTDQDSFRRQRAVYLGHLVPRQGVRVLLDAVALLRRRGVDVDAAVIGRGPLEAELRAQAANLEIEEAVTFHGFVKDHRDVERILAASTVAVAPYDTAAESFTRFADPGKLKAYLGAGLPILLTAVPPNARELAEAGGAEIVPFAAEAFAGSLQRLLGDEPEWRRRREAALEHARQYDWGRIFPPALASLGFVP</sequence>
<evidence type="ECO:0000313" key="3">
    <source>
        <dbReference type="EMBL" id="MBJ7600633.1"/>
    </source>
</evidence>
<keyword evidence="1" id="KW-0328">Glycosyltransferase</keyword>
<keyword evidence="4" id="KW-1185">Reference proteome</keyword>
<evidence type="ECO:0000256" key="2">
    <source>
        <dbReference type="ARBA" id="ARBA00022679"/>
    </source>
</evidence>
<keyword evidence="2" id="KW-0808">Transferase</keyword>
<dbReference type="SUPFAM" id="SSF53756">
    <property type="entry name" value="UDP-Glycosyltransferase/glycogen phosphorylase"/>
    <property type="match status" value="1"/>
</dbReference>
<dbReference type="EMBL" id="JAEKNR010000216">
    <property type="protein sequence ID" value="MBJ7600633.1"/>
    <property type="molecule type" value="Genomic_DNA"/>
</dbReference>
<accession>A0A934NB27</accession>
<comment type="caution">
    <text evidence="3">The sequence shown here is derived from an EMBL/GenBank/DDBJ whole genome shotgun (WGS) entry which is preliminary data.</text>
</comment>
<protein>
    <submittedName>
        <fullName evidence="3">Glycosyltransferase</fullName>
    </submittedName>
</protein>
<reference evidence="3" key="1">
    <citation type="submission" date="2020-10" db="EMBL/GenBank/DDBJ databases">
        <title>Ca. Dormibacterota MAGs.</title>
        <authorList>
            <person name="Montgomery K."/>
        </authorList>
    </citation>
    <scope>NUCLEOTIDE SEQUENCE [LARGE SCALE GENOMIC DNA]</scope>
    <source>
        <strain evidence="3">SC8812_S17_10</strain>
    </source>
</reference>
<dbReference type="GO" id="GO:0016757">
    <property type="term" value="F:glycosyltransferase activity"/>
    <property type="evidence" value="ECO:0007669"/>
    <property type="project" value="UniProtKB-KW"/>
</dbReference>
<dbReference type="PANTHER" id="PTHR12526">
    <property type="entry name" value="GLYCOSYLTRANSFERASE"/>
    <property type="match status" value="1"/>
</dbReference>
<name>A0A934NB27_9BACT</name>
<gene>
    <name evidence="3" type="ORF">JF922_21515</name>
</gene>
<evidence type="ECO:0000313" key="4">
    <source>
        <dbReference type="Proteomes" id="UP000612893"/>
    </source>
</evidence>
<proteinExistence type="predicted"/>
<dbReference type="Proteomes" id="UP000612893">
    <property type="component" value="Unassembled WGS sequence"/>
</dbReference>
<dbReference type="Gene3D" id="3.40.50.2000">
    <property type="entry name" value="Glycogen Phosphorylase B"/>
    <property type="match status" value="1"/>
</dbReference>
<evidence type="ECO:0000256" key="1">
    <source>
        <dbReference type="ARBA" id="ARBA00022676"/>
    </source>
</evidence>
<dbReference type="AlphaFoldDB" id="A0A934NB27"/>